<dbReference type="Gene3D" id="1.10.110.10">
    <property type="entry name" value="Plant lipid-transfer and hydrophobic proteins"/>
    <property type="match status" value="1"/>
</dbReference>
<dbReference type="PANTHER" id="PTHR35496:SF4">
    <property type="entry name" value="2S SULFUR-RICH SEED STORAGE PROTEIN 2-LIKE"/>
    <property type="match status" value="1"/>
</dbReference>
<sequence>MAKLALLALTLTAVVAVSAVSAYRTTIITTEDNGGVLPNAVEPWIPFDALPNAFEPWIPFDALPNGVVPWIPPFDALPNGVVPWIPPFDALPNGVVPWIPPFDALDNRRGPQEQCSSEIPIQQLNQCQMHLTQGIGSRRSMQQEQQHLEQCCSQLKRVSERCQCEAIQQVFDEARQQGGVMSQMLEKARRLPTECRLDVQDCPIWSPRV</sequence>
<name>A0A1V0JB72_9ASTR</name>
<dbReference type="CDD" id="cd00261">
    <property type="entry name" value="AAI_SS"/>
    <property type="match status" value="1"/>
</dbReference>
<evidence type="ECO:0000256" key="3">
    <source>
        <dbReference type="ARBA" id="ARBA00023129"/>
    </source>
</evidence>
<dbReference type="InterPro" id="IPR016140">
    <property type="entry name" value="Bifunc_inhib/LTP/seed_store"/>
</dbReference>
<accession>A0A1V0JB72</accession>
<organism evidence="6">
    <name type="scientific">Melampodium paludosum</name>
    <dbReference type="NCBI Taxonomy" id="415156"/>
    <lineage>
        <taxon>Eukaryota</taxon>
        <taxon>Viridiplantae</taxon>
        <taxon>Streptophyta</taxon>
        <taxon>Embryophyta</taxon>
        <taxon>Tracheophyta</taxon>
        <taxon>Spermatophyta</taxon>
        <taxon>Magnoliopsida</taxon>
        <taxon>eudicotyledons</taxon>
        <taxon>Gunneridae</taxon>
        <taxon>Pentapetalae</taxon>
        <taxon>asterids</taxon>
        <taxon>campanulids</taxon>
        <taxon>Asterales</taxon>
        <taxon>Asteraceae</taxon>
        <taxon>Asteroideae</taxon>
        <taxon>Heliantheae alliance</taxon>
        <taxon>Millerieae</taxon>
        <taxon>Melampodium</taxon>
    </lineage>
</organism>
<dbReference type="Pfam" id="PF00234">
    <property type="entry name" value="Tryp_alpha_amyl"/>
    <property type="match status" value="1"/>
</dbReference>
<dbReference type="AlphaFoldDB" id="A0A1V0JB72"/>
<dbReference type="InterPro" id="IPR036312">
    <property type="entry name" value="Bifun_inhib/LTP/seed_sf"/>
</dbReference>
<dbReference type="GO" id="GO:0045735">
    <property type="term" value="F:nutrient reservoir activity"/>
    <property type="evidence" value="ECO:0007669"/>
    <property type="project" value="UniProtKB-KW"/>
</dbReference>
<evidence type="ECO:0000259" key="5">
    <source>
        <dbReference type="SMART" id="SM00499"/>
    </source>
</evidence>
<dbReference type="SUPFAM" id="SSF47699">
    <property type="entry name" value="Bifunctional inhibitor/lipid-transfer protein/seed storage 2S albumin"/>
    <property type="match status" value="1"/>
</dbReference>
<feature type="signal peptide" evidence="4">
    <location>
        <begin position="1"/>
        <end position="19"/>
    </location>
</feature>
<keyword evidence="3" id="KW-0708">Seed storage protein</keyword>
<keyword evidence="4" id="KW-0732">Signal</keyword>
<dbReference type="EMBL" id="KY078393">
    <property type="protein sequence ID" value="ARD06078.1"/>
    <property type="molecule type" value="Genomic_DNA"/>
</dbReference>
<protein>
    <submittedName>
        <fullName evidence="6">PawS-like protein 1b</fullName>
    </submittedName>
</protein>
<dbReference type="SMART" id="SM00499">
    <property type="entry name" value="AAI"/>
    <property type="match status" value="1"/>
</dbReference>
<evidence type="ECO:0000256" key="2">
    <source>
        <dbReference type="ARBA" id="ARBA00022761"/>
    </source>
</evidence>
<evidence type="ECO:0000256" key="4">
    <source>
        <dbReference type="SAM" id="SignalP"/>
    </source>
</evidence>
<comment type="similarity">
    <text evidence="1">Belongs to the 2S seed storage albumins family.</text>
</comment>
<keyword evidence="2" id="KW-0758">Storage protein</keyword>
<proteinExistence type="inferred from homology"/>
<dbReference type="InterPro" id="IPR000617">
    <property type="entry name" value="Napin/2SS/CON"/>
</dbReference>
<dbReference type="PANTHER" id="PTHR35496">
    <property type="entry name" value="2S SEED STORAGE PROTEIN 1-RELATED"/>
    <property type="match status" value="1"/>
</dbReference>
<reference evidence="6" key="1">
    <citation type="journal article" date="2017" name="Mol. Biol. Evol.">
        <title>Stepwise evolution of a buried inhibitor peptide over 45 million years.</title>
        <authorList>
            <person name="Jayasena A.S."/>
            <person name="Fisher M.F."/>
            <person name="Panero J.L."/>
            <person name="Secco D."/>
            <person name="Bernath-Levin K."/>
            <person name="Berkowitz O."/>
            <person name="Taylor N.L."/>
            <person name="Schilling E.E."/>
            <person name="Whelan J."/>
            <person name="Mylne J.S."/>
        </authorList>
    </citation>
    <scope>NUCLEOTIDE SEQUENCE</scope>
    <source>
        <strain evidence="6">JM9228</strain>
    </source>
</reference>
<evidence type="ECO:0000313" key="6">
    <source>
        <dbReference type="EMBL" id="ARD06078.1"/>
    </source>
</evidence>
<feature type="domain" description="Bifunctional inhibitor/plant lipid transfer protein/seed storage helical" evidence="5">
    <location>
        <begin position="127"/>
        <end position="202"/>
    </location>
</feature>
<feature type="chain" id="PRO_5012640487" evidence="4">
    <location>
        <begin position="20"/>
        <end position="209"/>
    </location>
</feature>
<evidence type="ECO:0000256" key="1">
    <source>
        <dbReference type="ARBA" id="ARBA00008262"/>
    </source>
</evidence>